<dbReference type="Proteomes" id="UP001280897">
    <property type="component" value="Unassembled WGS sequence"/>
</dbReference>
<reference evidence="1" key="2">
    <citation type="submission" date="2023-10" db="EMBL/GenBank/DDBJ databases">
        <authorList>
            <person name="Khurajog B."/>
        </authorList>
    </citation>
    <scope>NUCLEOTIDE SEQUENCE</scope>
    <source>
        <strain evidence="1">BF9</strain>
    </source>
</reference>
<dbReference type="AlphaFoldDB" id="A0AAW8YI43"/>
<dbReference type="EMBL" id="JAWJAV010000007">
    <property type="protein sequence ID" value="MDV2621932.1"/>
    <property type="molecule type" value="Genomic_DNA"/>
</dbReference>
<comment type="caution">
    <text evidence="1">The sequence shown here is derived from an EMBL/GenBank/DDBJ whole genome shotgun (WGS) entry which is preliminary data.</text>
</comment>
<organism evidence="1 2">
    <name type="scientific">Pediococcus acidilactici</name>
    <dbReference type="NCBI Taxonomy" id="1254"/>
    <lineage>
        <taxon>Bacteria</taxon>
        <taxon>Bacillati</taxon>
        <taxon>Bacillota</taxon>
        <taxon>Bacilli</taxon>
        <taxon>Lactobacillales</taxon>
        <taxon>Lactobacillaceae</taxon>
        <taxon>Pediococcus</taxon>
        <taxon>Pediococcus acidilactici group</taxon>
    </lineage>
</organism>
<evidence type="ECO:0000313" key="1">
    <source>
        <dbReference type="EMBL" id="MDV2621932.1"/>
    </source>
</evidence>
<reference evidence="1" key="1">
    <citation type="journal article" date="2023" name="PeerJ">
        <title>Selection and evaluation of lactic acid bacteria from chicken feces in Thailand as potential probiotics.</title>
        <authorList>
            <person name="Khurajog B."/>
            <person name="Disastra Y."/>
            <person name="Lawwyne L.D."/>
            <person name="Sirichokchatchawan W."/>
            <person name="Niyomtham W."/>
            <person name="Yindee J."/>
            <person name="Hampson D.J."/>
            <person name="Prapasarakul N."/>
        </authorList>
    </citation>
    <scope>NUCLEOTIDE SEQUENCE</scope>
    <source>
        <strain evidence="1">BF9</strain>
    </source>
</reference>
<sequence>MQYRFRDLQPTLRDAFNDIPEEGFAFGDFDSRKAGLFLVERTAPTPEEKEITESVPYMQGVYDFSMYQNERFFENREITYKLVIPIGVYHDRKGVEQDIKRQLMPLGRQALIDTHEEVYYWIGKCKSVEADDDSEKGLLNVTVVFDCYPFAFTNNLEGADVWDDVYFDHWIWQPVKFNVNGKQDIQLENIGSHKVMSNFEVTGKVTIKGSFGTKTLDEKTDEKSSIPIQVGVNKIILDGNGTIWFKFRREELL</sequence>
<evidence type="ECO:0000313" key="2">
    <source>
        <dbReference type="Proteomes" id="UP001280897"/>
    </source>
</evidence>
<accession>A0AAW8YI43</accession>
<protein>
    <submittedName>
        <fullName evidence="1">Phage tail protein</fullName>
    </submittedName>
</protein>
<dbReference type="Gene3D" id="2.40.30.200">
    <property type="match status" value="1"/>
</dbReference>
<dbReference type="RefSeq" id="WP_195459784.1">
    <property type="nucleotide sequence ID" value="NZ_JADNNL010000008.1"/>
</dbReference>
<name>A0AAW8YI43_PEDAC</name>
<gene>
    <name evidence="1" type="ORF">R0G89_09330</name>
</gene>
<proteinExistence type="predicted"/>